<protein>
    <submittedName>
        <fullName evidence="2">Uncharacterized protein</fullName>
    </submittedName>
</protein>
<reference evidence="2 3" key="1">
    <citation type="journal article" date="2018" name="Nat. Ecol. Evol.">
        <title>Genomic signatures of mitonuclear coevolution across populations of Tigriopus californicus.</title>
        <authorList>
            <person name="Barreto F.S."/>
            <person name="Watson E.T."/>
            <person name="Lima T.G."/>
            <person name="Willett C.S."/>
            <person name="Edmands S."/>
            <person name="Li W."/>
            <person name="Burton R.S."/>
        </authorList>
    </citation>
    <scope>NUCLEOTIDE SEQUENCE [LARGE SCALE GENOMIC DNA]</scope>
    <source>
        <strain evidence="2 3">San Diego</strain>
    </source>
</reference>
<feature type="signal peptide" evidence="1">
    <location>
        <begin position="1"/>
        <end position="16"/>
    </location>
</feature>
<gene>
    <name evidence="2" type="ORF">TCAL_15537</name>
</gene>
<evidence type="ECO:0000256" key="1">
    <source>
        <dbReference type="SAM" id="SignalP"/>
    </source>
</evidence>
<sequence length="183" mass="20397">MLALTCMLLLSSGVLAQENFQYRYQPKEGEFNYQFQQNPELLALEPPQIQASADNAAQATLKVAELLKKVDLKELAELFGADPSAIPDNNFDAVISQIEGSANLIQRGAPALSNIIEKVKARFPTPEAPVAPVPEAAQRQFAPVPAQQYQQQQQQFAPVYGYQQQQPQQQAQQPYLYYGFRQA</sequence>
<evidence type="ECO:0000313" key="3">
    <source>
        <dbReference type="Proteomes" id="UP000318571"/>
    </source>
</evidence>
<keyword evidence="1" id="KW-0732">Signal</keyword>
<evidence type="ECO:0000313" key="2">
    <source>
        <dbReference type="EMBL" id="TRY80516.1"/>
    </source>
</evidence>
<organism evidence="2 3">
    <name type="scientific">Tigriopus californicus</name>
    <name type="common">Marine copepod</name>
    <dbReference type="NCBI Taxonomy" id="6832"/>
    <lineage>
        <taxon>Eukaryota</taxon>
        <taxon>Metazoa</taxon>
        <taxon>Ecdysozoa</taxon>
        <taxon>Arthropoda</taxon>
        <taxon>Crustacea</taxon>
        <taxon>Multicrustacea</taxon>
        <taxon>Hexanauplia</taxon>
        <taxon>Copepoda</taxon>
        <taxon>Harpacticoida</taxon>
        <taxon>Harpacticidae</taxon>
        <taxon>Tigriopus</taxon>
    </lineage>
</organism>
<dbReference type="AlphaFoldDB" id="A0A553PS57"/>
<comment type="caution">
    <text evidence="2">The sequence shown here is derived from an EMBL/GenBank/DDBJ whole genome shotgun (WGS) entry which is preliminary data.</text>
</comment>
<feature type="chain" id="PRO_5021828760" evidence="1">
    <location>
        <begin position="17"/>
        <end position="183"/>
    </location>
</feature>
<proteinExistence type="predicted"/>
<dbReference type="EMBL" id="VCGU01000001">
    <property type="protein sequence ID" value="TRY80516.1"/>
    <property type="molecule type" value="Genomic_DNA"/>
</dbReference>
<name>A0A553PS57_TIGCA</name>
<accession>A0A553PS57</accession>
<dbReference type="Proteomes" id="UP000318571">
    <property type="component" value="Chromosome 12"/>
</dbReference>
<keyword evidence="3" id="KW-1185">Reference proteome</keyword>